<evidence type="ECO:0000256" key="1">
    <source>
        <dbReference type="SAM" id="MobiDB-lite"/>
    </source>
</evidence>
<reference evidence="2" key="1">
    <citation type="submission" date="2023-03" db="EMBL/GenBank/DDBJ databases">
        <title>Massive genome expansion in bonnet fungi (Mycena s.s.) driven by repeated elements and novel gene families across ecological guilds.</title>
        <authorList>
            <consortium name="Lawrence Berkeley National Laboratory"/>
            <person name="Harder C.B."/>
            <person name="Miyauchi S."/>
            <person name="Viragh M."/>
            <person name="Kuo A."/>
            <person name="Thoen E."/>
            <person name="Andreopoulos B."/>
            <person name="Lu D."/>
            <person name="Skrede I."/>
            <person name="Drula E."/>
            <person name="Henrissat B."/>
            <person name="Morin E."/>
            <person name="Kohler A."/>
            <person name="Barry K."/>
            <person name="LaButti K."/>
            <person name="Morin E."/>
            <person name="Salamov A."/>
            <person name="Lipzen A."/>
            <person name="Mereny Z."/>
            <person name="Hegedus B."/>
            <person name="Baldrian P."/>
            <person name="Stursova M."/>
            <person name="Weitz H."/>
            <person name="Taylor A."/>
            <person name="Grigoriev I.V."/>
            <person name="Nagy L.G."/>
            <person name="Martin F."/>
            <person name="Kauserud H."/>
        </authorList>
    </citation>
    <scope>NUCLEOTIDE SEQUENCE</scope>
    <source>
        <strain evidence="2">CBHHK002</strain>
    </source>
</reference>
<dbReference type="EMBL" id="JARIHO010000010">
    <property type="protein sequence ID" value="KAJ7354246.1"/>
    <property type="molecule type" value="Genomic_DNA"/>
</dbReference>
<accession>A0AAD7ABE3</accession>
<keyword evidence="3" id="KW-1185">Reference proteome</keyword>
<evidence type="ECO:0000313" key="3">
    <source>
        <dbReference type="Proteomes" id="UP001218218"/>
    </source>
</evidence>
<sequence length="331" mass="35759">MDNISLPPPSLFLPPTSLITIVAPIPATIPRPIYGVPPYTYHGLPFDHLPPDIQSFLSSHGLDNAAHYDAAAVASVRLWLTDKLMETVGPVCEAIVLANVRYNLLSTMYPAGHPFLCALVCMLRSELLPTLEAHMGEHLVLADALVWADVIAREDSEAHSLDEALQYRWLQTQPAIDLVATRLVDLYEWSARMWMLGWRSDGSTTYLQVLPVPSPSPSPVNFGEVTEAETALLRVDTPPPSSPPTSPPPPVLSPPPVLVRPSTPAAPESGSPTPESSPKTPRSARRVAVSPPTSPPRSASRMSPGITQAASRLQRTQSPTYPPLIAGVRAR</sequence>
<dbReference type="Proteomes" id="UP001218218">
    <property type="component" value="Unassembled WGS sequence"/>
</dbReference>
<protein>
    <submittedName>
        <fullName evidence="2">Uncharacterized protein</fullName>
    </submittedName>
</protein>
<proteinExistence type="predicted"/>
<feature type="compositionally biased region" description="Polar residues" evidence="1">
    <location>
        <begin position="305"/>
        <end position="319"/>
    </location>
</feature>
<dbReference type="AlphaFoldDB" id="A0AAD7ABE3"/>
<gene>
    <name evidence="2" type="ORF">DFH08DRAFT_854477</name>
</gene>
<comment type="caution">
    <text evidence="2">The sequence shown here is derived from an EMBL/GenBank/DDBJ whole genome shotgun (WGS) entry which is preliminary data.</text>
</comment>
<evidence type="ECO:0000313" key="2">
    <source>
        <dbReference type="EMBL" id="KAJ7354246.1"/>
    </source>
</evidence>
<feature type="compositionally biased region" description="Pro residues" evidence="1">
    <location>
        <begin position="237"/>
        <end position="258"/>
    </location>
</feature>
<name>A0AAD7ABE3_9AGAR</name>
<organism evidence="2 3">
    <name type="scientific">Mycena albidolilacea</name>
    <dbReference type="NCBI Taxonomy" id="1033008"/>
    <lineage>
        <taxon>Eukaryota</taxon>
        <taxon>Fungi</taxon>
        <taxon>Dikarya</taxon>
        <taxon>Basidiomycota</taxon>
        <taxon>Agaricomycotina</taxon>
        <taxon>Agaricomycetes</taxon>
        <taxon>Agaricomycetidae</taxon>
        <taxon>Agaricales</taxon>
        <taxon>Marasmiineae</taxon>
        <taxon>Mycenaceae</taxon>
        <taxon>Mycena</taxon>
    </lineage>
</organism>
<feature type="compositionally biased region" description="Low complexity" evidence="1">
    <location>
        <begin position="259"/>
        <end position="304"/>
    </location>
</feature>
<feature type="region of interest" description="Disordered" evidence="1">
    <location>
        <begin position="234"/>
        <end position="331"/>
    </location>
</feature>